<dbReference type="RefSeq" id="WP_104357003.1">
    <property type="nucleotide sequence ID" value="NZ_CALFFA010000059.1"/>
</dbReference>
<dbReference type="Proteomes" id="UP000239406">
    <property type="component" value="Unassembled WGS sequence"/>
</dbReference>
<keyword evidence="1" id="KW-0472">Membrane</keyword>
<evidence type="ECO:0000313" key="5">
    <source>
        <dbReference type="Proteomes" id="UP000294772"/>
    </source>
</evidence>
<dbReference type="Pfam" id="PF04612">
    <property type="entry name" value="T2SSM"/>
    <property type="match status" value="1"/>
</dbReference>
<dbReference type="GO" id="GO:0015627">
    <property type="term" value="C:type II protein secretion system complex"/>
    <property type="evidence" value="ECO:0007669"/>
    <property type="project" value="InterPro"/>
</dbReference>
<dbReference type="AlphaFoldDB" id="A0A2S5T685"/>
<dbReference type="EMBL" id="PSNY01000006">
    <property type="protein sequence ID" value="PPE70452.1"/>
    <property type="molecule type" value="Genomic_DNA"/>
</dbReference>
<dbReference type="OrthoDB" id="8687363at2"/>
<accession>A0A2S5T685</accession>
<keyword evidence="1" id="KW-1133">Transmembrane helix</keyword>
<sequence>MKLDQVKAQAAARWAALGARERRLVLAAGLLLVVALVWWVGLQPALRTLREAPPRIAQLDEELRVMRGLAAESQQLKSAPTINQGQAVRALQAATERLGPAGRLNVQADQATLTLQSAPAEAVLGWLGEARSAGRARVVQAQLVRSGDGYNGTVVLALPGGGS</sequence>
<feature type="transmembrane region" description="Helical" evidence="1">
    <location>
        <begin position="24"/>
        <end position="42"/>
    </location>
</feature>
<comment type="caution">
    <text evidence="2">The sequence shown here is derived from an EMBL/GenBank/DDBJ whole genome shotgun (WGS) entry which is preliminary data.</text>
</comment>
<dbReference type="InterPro" id="IPR007690">
    <property type="entry name" value="T2SS_GspM"/>
</dbReference>
<reference evidence="2 4" key="1">
    <citation type="submission" date="2018-02" db="EMBL/GenBank/DDBJ databases">
        <title>Reclassifiation of [Polyangium] brachysporum DSM 7029 as Guopingzhaonella breviflexa gen. nov., sp. nov., a member of the family Comamonadaceae.</title>
        <authorList>
            <person name="Tang B."/>
        </authorList>
    </citation>
    <scope>NUCLEOTIDE SEQUENCE [LARGE SCALE GENOMIC DNA]</scope>
    <source>
        <strain evidence="2 4">DSM 15344</strain>
    </source>
</reference>
<keyword evidence="1" id="KW-0812">Transmembrane</keyword>
<keyword evidence="4" id="KW-1185">Reference proteome</keyword>
<evidence type="ECO:0000313" key="2">
    <source>
        <dbReference type="EMBL" id="PPE70452.1"/>
    </source>
</evidence>
<dbReference type="EMBL" id="SLXF01000010">
    <property type="protein sequence ID" value="TCP04828.1"/>
    <property type="molecule type" value="Genomic_DNA"/>
</dbReference>
<dbReference type="Proteomes" id="UP000294772">
    <property type="component" value="Unassembled WGS sequence"/>
</dbReference>
<dbReference type="GO" id="GO:0015628">
    <property type="term" value="P:protein secretion by the type II secretion system"/>
    <property type="evidence" value="ECO:0007669"/>
    <property type="project" value="InterPro"/>
</dbReference>
<reference evidence="3 5" key="2">
    <citation type="submission" date="2019-03" db="EMBL/GenBank/DDBJ databases">
        <title>Genomic Encyclopedia of Type Strains, Phase IV (KMG-IV): sequencing the most valuable type-strain genomes for metagenomic binning, comparative biology and taxonomic classification.</title>
        <authorList>
            <person name="Goeker M."/>
        </authorList>
    </citation>
    <scope>NUCLEOTIDE SEQUENCE [LARGE SCALE GENOMIC DNA]</scope>
    <source>
        <strain evidence="3 5">DSM 15264</strain>
    </source>
</reference>
<proteinExistence type="predicted"/>
<evidence type="ECO:0000313" key="4">
    <source>
        <dbReference type="Proteomes" id="UP000239406"/>
    </source>
</evidence>
<evidence type="ECO:0000313" key="3">
    <source>
        <dbReference type="EMBL" id="TCP04828.1"/>
    </source>
</evidence>
<organism evidence="2 4">
    <name type="scientific">Caldimonas thermodepolymerans</name>
    <dbReference type="NCBI Taxonomy" id="215580"/>
    <lineage>
        <taxon>Bacteria</taxon>
        <taxon>Pseudomonadati</taxon>
        <taxon>Pseudomonadota</taxon>
        <taxon>Betaproteobacteria</taxon>
        <taxon>Burkholderiales</taxon>
        <taxon>Sphaerotilaceae</taxon>
        <taxon>Caldimonas</taxon>
    </lineage>
</organism>
<name>A0A2S5T685_9BURK</name>
<gene>
    <name evidence="2" type="ORF">C1702_07250</name>
    <name evidence="3" type="ORF">EV676_110115</name>
</gene>
<protein>
    <submittedName>
        <fullName evidence="2">General secretion pathway protein GspM</fullName>
    </submittedName>
    <submittedName>
        <fullName evidence="3">General secretion pathway protein M</fullName>
    </submittedName>
</protein>
<evidence type="ECO:0000256" key="1">
    <source>
        <dbReference type="SAM" id="Phobius"/>
    </source>
</evidence>